<reference evidence="8 9" key="1">
    <citation type="submission" date="2019-06" db="EMBL/GenBank/DDBJ databases">
        <authorList>
            <person name="Lee I."/>
            <person name="Jang G.I."/>
            <person name="Hwang C.Y."/>
        </authorList>
    </citation>
    <scope>NUCLEOTIDE SEQUENCE [LARGE SCALE GENOMIC DNA]</scope>
    <source>
        <strain evidence="8 9">PAMC 28131</strain>
    </source>
</reference>
<proteinExistence type="inferred from homology"/>
<protein>
    <submittedName>
        <fullName evidence="8">Sigma-70 family RNA polymerase sigma factor</fullName>
    </submittedName>
</protein>
<evidence type="ECO:0000256" key="4">
    <source>
        <dbReference type="ARBA" id="ARBA00023125"/>
    </source>
</evidence>
<evidence type="ECO:0000259" key="7">
    <source>
        <dbReference type="Pfam" id="PF08281"/>
    </source>
</evidence>
<accession>A0A501XGY5</accession>
<evidence type="ECO:0000256" key="5">
    <source>
        <dbReference type="ARBA" id="ARBA00023163"/>
    </source>
</evidence>
<dbReference type="Gene3D" id="1.10.1740.10">
    <property type="match status" value="1"/>
</dbReference>
<dbReference type="Pfam" id="PF08281">
    <property type="entry name" value="Sigma70_r4_2"/>
    <property type="match status" value="1"/>
</dbReference>
<evidence type="ECO:0000256" key="2">
    <source>
        <dbReference type="ARBA" id="ARBA00023015"/>
    </source>
</evidence>
<dbReference type="InterPro" id="IPR013324">
    <property type="entry name" value="RNA_pol_sigma_r3/r4-like"/>
</dbReference>
<comment type="caution">
    <text evidence="8">The sequence shown here is derived from an EMBL/GenBank/DDBJ whole genome shotgun (WGS) entry which is preliminary data.</text>
</comment>
<evidence type="ECO:0000259" key="6">
    <source>
        <dbReference type="Pfam" id="PF04542"/>
    </source>
</evidence>
<feature type="domain" description="RNA polymerase sigma-70 region 2" evidence="6">
    <location>
        <begin position="39"/>
        <end position="102"/>
    </location>
</feature>
<organism evidence="8 9">
    <name type="scientific">Sandaracinobacter neustonicus</name>
    <dbReference type="NCBI Taxonomy" id="1715348"/>
    <lineage>
        <taxon>Bacteria</taxon>
        <taxon>Pseudomonadati</taxon>
        <taxon>Pseudomonadota</taxon>
        <taxon>Alphaproteobacteria</taxon>
        <taxon>Sphingomonadales</taxon>
        <taxon>Sphingosinicellaceae</taxon>
        <taxon>Sandaracinobacter</taxon>
    </lineage>
</organism>
<keyword evidence="5" id="KW-0804">Transcription</keyword>
<comment type="similarity">
    <text evidence="1">Belongs to the sigma-70 factor family. ECF subfamily.</text>
</comment>
<evidence type="ECO:0000256" key="3">
    <source>
        <dbReference type="ARBA" id="ARBA00023082"/>
    </source>
</evidence>
<feature type="domain" description="RNA polymerase sigma factor 70 region 4 type 2" evidence="7">
    <location>
        <begin position="133"/>
        <end position="184"/>
    </location>
</feature>
<keyword evidence="3" id="KW-0731">Sigma factor</keyword>
<dbReference type="EMBL" id="VFSU01000029">
    <property type="protein sequence ID" value="TPE59810.1"/>
    <property type="molecule type" value="Genomic_DNA"/>
</dbReference>
<dbReference type="GO" id="GO:0003677">
    <property type="term" value="F:DNA binding"/>
    <property type="evidence" value="ECO:0007669"/>
    <property type="project" value="UniProtKB-KW"/>
</dbReference>
<dbReference type="InterPro" id="IPR013249">
    <property type="entry name" value="RNA_pol_sigma70_r4_t2"/>
</dbReference>
<dbReference type="InterPro" id="IPR007627">
    <property type="entry name" value="RNA_pol_sigma70_r2"/>
</dbReference>
<dbReference type="PANTHER" id="PTHR43133">
    <property type="entry name" value="RNA POLYMERASE ECF-TYPE SIGMA FACTO"/>
    <property type="match status" value="1"/>
</dbReference>
<dbReference type="Gene3D" id="1.10.10.10">
    <property type="entry name" value="Winged helix-like DNA-binding domain superfamily/Winged helix DNA-binding domain"/>
    <property type="match status" value="1"/>
</dbReference>
<keyword evidence="4" id="KW-0238">DNA-binding</keyword>
<keyword evidence="9" id="KW-1185">Reference proteome</keyword>
<dbReference type="PANTHER" id="PTHR43133:SF8">
    <property type="entry name" value="RNA POLYMERASE SIGMA FACTOR HI_1459-RELATED"/>
    <property type="match status" value="1"/>
</dbReference>
<dbReference type="InterPro" id="IPR039425">
    <property type="entry name" value="RNA_pol_sigma-70-like"/>
</dbReference>
<dbReference type="OrthoDB" id="9784272at2"/>
<dbReference type="SUPFAM" id="SSF88659">
    <property type="entry name" value="Sigma3 and sigma4 domains of RNA polymerase sigma factors"/>
    <property type="match status" value="1"/>
</dbReference>
<name>A0A501XGY5_9SPHN</name>
<dbReference type="GO" id="GO:0006352">
    <property type="term" value="P:DNA-templated transcription initiation"/>
    <property type="evidence" value="ECO:0007669"/>
    <property type="project" value="InterPro"/>
</dbReference>
<dbReference type="InterPro" id="IPR036388">
    <property type="entry name" value="WH-like_DNA-bd_sf"/>
</dbReference>
<dbReference type="InterPro" id="IPR014284">
    <property type="entry name" value="RNA_pol_sigma-70_dom"/>
</dbReference>
<dbReference type="CDD" id="cd06171">
    <property type="entry name" value="Sigma70_r4"/>
    <property type="match status" value="1"/>
</dbReference>
<dbReference type="SUPFAM" id="SSF88946">
    <property type="entry name" value="Sigma2 domain of RNA polymerase sigma factors"/>
    <property type="match status" value="1"/>
</dbReference>
<dbReference type="NCBIfam" id="TIGR02937">
    <property type="entry name" value="sigma70-ECF"/>
    <property type="match status" value="1"/>
</dbReference>
<evidence type="ECO:0000256" key="1">
    <source>
        <dbReference type="ARBA" id="ARBA00010641"/>
    </source>
</evidence>
<dbReference type="Proteomes" id="UP000319897">
    <property type="component" value="Unassembled WGS sequence"/>
</dbReference>
<sequence length="196" mass="20908">MHAVLKPANDARTAPEAEALLLARAAEGDARAFAELARLLARPALGLCIRVLGDRALAEDAVQEAMTRLWREAKRFDPARGSFAGWWRRMLMNCALDGRRRLKPVTALEEAAEIADAAPTPAGAAEAADLAARVQAAAAALPERQRAALALFHGEGLTMAEIAAALESSEKAVEGLLLRGRAALKDRLGDLKDELE</sequence>
<gene>
    <name evidence="8" type="ORF">FJQ54_12840</name>
</gene>
<evidence type="ECO:0000313" key="8">
    <source>
        <dbReference type="EMBL" id="TPE59810.1"/>
    </source>
</evidence>
<dbReference type="RefSeq" id="WP_140928819.1">
    <property type="nucleotide sequence ID" value="NZ_VFSU01000029.1"/>
</dbReference>
<dbReference type="InterPro" id="IPR013325">
    <property type="entry name" value="RNA_pol_sigma_r2"/>
</dbReference>
<evidence type="ECO:0000313" key="9">
    <source>
        <dbReference type="Proteomes" id="UP000319897"/>
    </source>
</evidence>
<keyword evidence="2" id="KW-0805">Transcription regulation</keyword>
<dbReference type="Pfam" id="PF04542">
    <property type="entry name" value="Sigma70_r2"/>
    <property type="match status" value="1"/>
</dbReference>
<dbReference type="GO" id="GO:0016987">
    <property type="term" value="F:sigma factor activity"/>
    <property type="evidence" value="ECO:0007669"/>
    <property type="project" value="UniProtKB-KW"/>
</dbReference>
<dbReference type="AlphaFoldDB" id="A0A501XGY5"/>